<dbReference type="Gene3D" id="2.40.128.140">
    <property type="entry name" value="Outer membrane protein"/>
    <property type="match status" value="1"/>
</dbReference>
<feature type="region of interest" description="Disordered" evidence="1">
    <location>
        <begin position="1"/>
        <end position="34"/>
    </location>
</feature>
<dbReference type="AlphaFoldDB" id="A0A7C3FXB3"/>
<gene>
    <name evidence="2" type="ORF">ENJ46_00575</name>
</gene>
<evidence type="ECO:0000256" key="1">
    <source>
        <dbReference type="SAM" id="MobiDB-lite"/>
    </source>
</evidence>
<dbReference type="EMBL" id="DRMN01000039">
    <property type="protein sequence ID" value="HFB54389.1"/>
    <property type="molecule type" value="Genomic_DNA"/>
</dbReference>
<sequence length="266" mass="28710">REENRNRWNPATLTQTTGLSGASYQAVQGSPPEKKQSEKELLKGAMITDVLSMDDLLSVGTVPLVIGDNLSAAPSRQDGVMATGPSLQASLFDLPTSDNVNNSVFNLDAAGQICGGTSDECQANEPQRIDVGFAKNITHGKANGFNFQLTPRARLRFDENSESAMVGALVRIGDNLREGSTSKSNAWYLFAGADAQTINYSPNTTERLSSSGFHLQDRVLVNDAQLGVGYRIGTADFAVTYFKRQTSASDFNFDEDAAALSITWKR</sequence>
<organism evidence="2">
    <name type="scientific">Hellea balneolensis</name>
    <dbReference type="NCBI Taxonomy" id="287478"/>
    <lineage>
        <taxon>Bacteria</taxon>
        <taxon>Pseudomonadati</taxon>
        <taxon>Pseudomonadota</taxon>
        <taxon>Alphaproteobacteria</taxon>
        <taxon>Maricaulales</taxon>
        <taxon>Robiginitomaculaceae</taxon>
        <taxon>Hellea</taxon>
    </lineage>
</organism>
<dbReference type="InterPro" id="IPR037107">
    <property type="entry name" value="Put_OMP_sf"/>
</dbReference>
<feature type="compositionally biased region" description="Polar residues" evidence="1">
    <location>
        <begin position="7"/>
        <end position="28"/>
    </location>
</feature>
<accession>A0A7C3FXB3</accession>
<proteinExistence type="predicted"/>
<protein>
    <submittedName>
        <fullName evidence="2">DUF2219 family protein</fullName>
    </submittedName>
</protein>
<comment type="caution">
    <text evidence="2">The sequence shown here is derived from an EMBL/GenBank/DDBJ whole genome shotgun (WGS) entry which is preliminary data.</text>
</comment>
<evidence type="ECO:0000313" key="2">
    <source>
        <dbReference type="EMBL" id="HFB54389.1"/>
    </source>
</evidence>
<feature type="non-terminal residue" evidence="2">
    <location>
        <position position="1"/>
    </location>
</feature>
<dbReference type="Proteomes" id="UP000886042">
    <property type="component" value="Unassembled WGS sequence"/>
</dbReference>
<reference evidence="2" key="1">
    <citation type="journal article" date="2020" name="mSystems">
        <title>Genome- and Community-Level Interaction Insights into Carbon Utilization and Element Cycling Functions of Hydrothermarchaeota in Hydrothermal Sediment.</title>
        <authorList>
            <person name="Zhou Z."/>
            <person name="Liu Y."/>
            <person name="Xu W."/>
            <person name="Pan J."/>
            <person name="Luo Z.H."/>
            <person name="Li M."/>
        </authorList>
    </citation>
    <scope>NUCLEOTIDE SEQUENCE [LARGE SCALE GENOMIC DNA]</scope>
    <source>
        <strain evidence="2">HyVt-489</strain>
    </source>
</reference>
<name>A0A7C3FXB3_9PROT</name>